<dbReference type="InterPro" id="IPR024721">
    <property type="entry name" value="Snurportin-1_N"/>
</dbReference>
<accession>T1HKK1</accession>
<evidence type="ECO:0000256" key="6">
    <source>
        <dbReference type="ARBA" id="ARBA00022448"/>
    </source>
</evidence>
<dbReference type="RefSeq" id="XP_073973648.1">
    <property type="nucleotide sequence ID" value="XM_074117547.1"/>
</dbReference>
<evidence type="ECO:0000256" key="5">
    <source>
        <dbReference type="ARBA" id="ARBA00016034"/>
    </source>
</evidence>
<feature type="compositionally biased region" description="Polar residues" evidence="10">
    <location>
        <begin position="326"/>
        <end position="338"/>
    </location>
</feature>
<dbReference type="STRING" id="13249.T1HKK1"/>
<evidence type="ECO:0000256" key="3">
    <source>
        <dbReference type="ARBA" id="ARBA00004496"/>
    </source>
</evidence>
<dbReference type="Pfam" id="PF11538">
    <property type="entry name" value="Snurportin1"/>
    <property type="match status" value="1"/>
</dbReference>
<dbReference type="HOGENOM" id="CLU_056809_0_0_1"/>
<dbReference type="eggNOG" id="KOG3132">
    <property type="taxonomic scope" value="Eukaryota"/>
</dbReference>
<proteinExistence type="inferred from homology"/>
<evidence type="ECO:0000259" key="11">
    <source>
        <dbReference type="Pfam" id="PF11538"/>
    </source>
</evidence>
<sequence>MEELVESLSNSVCVSAEETDVFLLHPRYAQYKAKHSNSSQEERRRQWLQNQKEKRLKLFNIHRGIGNIGKVVEKMEFEISKKHSKGYLNILFQKTFYKGVPSYKDWIMLSEWLVDIPENFQEEWTCTICPEGKRVLVVAEKGSTCAYSRRGDFLMKFPSALPGGYGKGSNGCTVVDCIWHYPTKTFYLLDVLIWGVPLTDCEAEMRFFWICNKFVELPALMERSPTNRHRILLLHHEPISQLRQMLSVHPAFENNFPKVDGILFYHKESLYTGGKSPLVTWLKPFMIPHFLGIEVAEPYLLEKPLNYPEKPISEVGNKQMETEISNVQLTNKDCSSNKKTNHKENESIKMS</sequence>
<dbReference type="EMBL" id="ACPB03000921">
    <property type="status" value="NOT_ANNOTATED_CDS"/>
    <property type="molecule type" value="Genomic_DNA"/>
</dbReference>
<keyword evidence="8" id="KW-0694">RNA-binding</keyword>
<evidence type="ECO:0000313" key="13">
    <source>
        <dbReference type="EnsemblMetazoa" id="RPRC004575-PA"/>
    </source>
</evidence>
<dbReference type="FunCoup" id="T1HKK1">
    <property type="interactions" value="715"/>
</dbReference>
<dbReference type="Pfam" id="PF21974">
    <property type="entry name" value="SPN1_m3Gcap_bd"/>
    <property type="match status" value="1"/>
</dbReference>
<keyword evidence="6" id="KW-0813">Transport</keyword>
<comment type="subcellular location">
    <subcellularLocation>
        <location evidence="3">Cytoplasm</location>
    </subcellularLocation>
    <subcellularLocation>
        <location evidence="2">Nucleus</location>
    </subcellularLocation>
</comment>
<evidence type="ECO:0000256" key="4">
    <source>
        <dbReference type="ARBA" id="ARBA00007540"/>
    </source>
</evidence>
<reference evidence="13" key="1">
    <citation type="submission" date="2015-05" db="UniProtKB">
        <authorList>
            <consortium name="EnsemblMetazoa"/>
        </authorList>
    </citation>
    <scope>IDENTIFICATION</scope>
</reference>
<dbReference type="EnsemblMetazoa" id="RPRC004575-RA">
    <property type="protein sequence ID" value="RPRC004575-PA"/>
    <property type="gene ID" value="RPRC004575"/>
</dbReference>
<evidence type="ECO:0000256" key="7">
    <source>
        <dbReference type="ARBA" id="ARBA00022490"/>
    </source>
</evidence>
<keyword evidence="9" id="KW-0539">Nucleus</keyword>
<dbReference type="OMA" id="NWYVVPC"/>
<evidence type="ECO:0000256" key="2">
    <source>
        <dbReference type="ARBA" id="ARBA00004123"/>
    </source>
</evidence>
<evidence type="ECO:0000313" key="14">
    <source>
        <dbReference type="Proteomes" id="UP000015103"/>
    </source>
</evidence>
<dbReference type="PANTHER" id="PTHR13403:SF6">
    <property type="entry name" value="SNURPORTIN-1"/>
    <property type="match status" value="1"/>
</dbReference>
<dbReference type="Gene3D" id="3.30.470.30">
    <property type="entry name" value="DNA ligase/mRNA capping enzyme"/>
    <property type="match status" value="1"/>
</dbReference>
<dbReference type="InterPro" id="IPR017336">
    <property type="entry name" value="Snurportin-1"/>
</dbReference>
<organism evidence="13 14">
    <name type="scientific">Rhodnius prolixus</name>
    <name type="common">Triatomid bug</name>
    <dbReference type="NCBI Taxonomy" id="13249"/>
    <lineage>
        <taxon>Eukaryota</taxon>
        <taxon>Metazoa</taxon>
        <taxon>Ecdysozoa</taxon>
        <taxon>Arthropoda</taxon>
        <taxon>Hexapoda</taxon>
        <taxon>Insecta</taxon>
        <taxon>Pterygota</taxon>
        <taxon>Neoptera</taxon>
        <taxon>Paraneoptera</taxon>
        <taxon>Hemiptera</taxon>
        <taxon>Heteroptera</taxon>
        <taxon>Panheteroptera</taxon>
        <taxon>Cimicomorpha</taxon>
        <taxon>Reduviidae</taxon>
        <taxon>Triatominae</taxon>
        <taxon>Rhodnius</taxon>
    </lineage>
</organism>
<protein>
    <recommendedName>
        <fullName evidence="5">Snurportin-1</fullName>
    </recommendedName>
</protein>
<dbReference type="AlphaFoldDB" id="T1HKK1"/>
<dbReference type="SUPFAM" id="SSF56091">
    <property type="entry name" value="DNA ligase/mRNA capping enzyme, catalytic domain"/>
    <property type="match status" value="1"/>
</dbReference>
<comment type="function">
    <text evidence="1">Functions as an U snRNP-specific nuclear import adapter. Involved in the trimethylguanosine (m3G)-cap-dependent nuclear import of U snRNPs. Binds specifically to the terminal m3G-cap U snRNAs.</text>
</comment>
<dbReference type="GeneID" id="141448825"/>
<evidence type="ECO:0000256" key="10">
    <source>
        <dbReference type="SAM" id="MobiDB-lite"/>
    </source>
</evidence>
<dbReference type="CDD" id="cd09232">
    <property type="entry name" value="Snurportin-1_C"/>
    <property type="match status" value="1"/>
</dbReference>
<evidence type="ECO:0000256" key="9">
    <source>
        <dbReference type="ARBA" id="ARBA00023242"/>
    </source>
</evidence>
<feature type="domain" description="Snurportin-1 m3G cap-binding" evidence="12">
    <location>
        <begin position="107"/>
        <end position="284"/>
    </location>
</feature>
<dbReference type="PANTHER" id="PTHR13403">
    <property type="entry name" value="SNURPORTIN1 RNUT1 PROTEIN RNA, U TRANSPORTER 1"/>
    <property type="match status" value="1"/>
</dbReference>
<evidence type="ECO:0000256" key="1">
    <source>
        <dbReference type="ARBA" id="ARBA00003975"/>
    </source>
</evidence>
<dbReference type="InParanoid" id="T1HKK1"/>
<evidence type="ECO:0000256" key="8">
    <source>
        <dbReference type="ARBA" id="ARBA00022884"/>
    </source>
</evidence>
<keyword evidence="14" id="KW-1185">Reference proteome</keyword>
<feature type="compositionally biased region" description="Basic and acidic residues" evidence="10">
    <location>
        <begin position="342"/>
        <end position="351"/>
    </location>
</feature>
<dbReference type="GO" id="GO:0005737">
    <property type="term" value="C:cytoplasm"/>
    <property type="evidence" value="ECO:0007669"/>
    <property type="project" value="UniProtKB-SubCell"/>
</dbReference>
<name>T1HKK1_RHOPR</name>
<dbReference type="Proteomes" id="UP000015103">
    <property type="component" value="Unassembled WGS sequence"/>
</dbReference>
<dbReference type="InterPro" id="IPR047857">
    <property type="entry name" value="Snurportin1_C"/>
</dbReference>
<comment type="similarity">
    <text evidence="4">Belongs to the snurportin family.</text>
</comment>
<keyword evidence="7" id="KW-0963">Cytoplasm</keyword>
<dbReference type="GO" id="GO:0003723">
    <property type="term" value="F:RNA binding"/>
    <property type="evidence" value="ECO:0007669"/>
    <property type="project" value="UniProtKB-KW"/>
</dbReference>
<feature type="domain" description="Snurportin-1 N-terminal" evidence="11">
    <location>
        <begin position="25"/>
        <end position="63"/>
    </location>
</feature>
<dbReference type="VEuPathDB" id="VectorBase:RPRC004575"/>
<dbReference type="GO" id="GO:0061015">
    <property type="term" value="P:snRNA import into nucleus"/>
    <property type="evidence" value="ECO:0007669"/>
    <property type="project" value="InterPro"/>
</dbReference>
<feature type="region of interest" description="Disordered" evidence="10">
    <location>
        <begin position="326"/>
        <end position="351"/>
    </location>
</feature>
<evidence type="ECO:0000259" key="12">
    <source>
        <dbReference type="Pfam" id="PF21974"/>
    </source>
</evidence>
<dbReference type="GO" id="GO:0005634">
    <property type="term" value="C:nucleus"/>
    <property type="evidence" value="ECO:0007669"/>
    <property type="project" value="UniProtKB-SubCell"/>
</dbReference>